<dbReference type="Pfam" id="PF00644">
    <property type="entry name" value="PARP"/>
    <property type="match status" value="1"/>
</dbReference>
<evidence type="ECO:0000256" key="4">
    <source>
        <dbReference type="ARBA" id="ARBA00023027"/>
    </source>
</evidence>
<evidence type="ECO:0000256" key="6">
    <source>
        <dbReference type="RuleBase" id="RU362114"/>
    </source>
</evidence>
<evidence type="ECO:0000259" key="8">
    <source>
        <dbReference type="PROSITE" id="PS51059"/>
    </source>
</evidence>
<keyword evidence="4 6" id="KW-0520">NAD</keyword>
<reference evidence="9" key="1">
    <citation type="submission" date="2021-02" db="EMBL/GenBank/DDBJ databases">
        <authorList>
            <person name="Nowell W R."/>
        </authorList>
    </citation>
    <scope>NUCLEOTIDE SEQUENCE</scope>
</reference>
<keyword evidence="3 6" id="KW-0808">Transferase</keyword>
<dbReference type="OrthoDB" id="6133115at2759"/>
<dbReference type="Proteomes" id="UP000663852">
    <property type="component" value="Unassembled WGS sequence"/>
</dbReference>
<accession>A0A815FP60</accession>
<dbReference type="GO" id="GO:0010629">
    <property type="term" value="P:negative regulation of gene expression"/>
    <property type="evidence" value="ECO:0007669"/>
    <property type="project" value="TreeGrafter"/>
</dbReference>
<dbReference type="GO" id="GO:0005634">
    <property type="term" value="C:nucleus"/>
    <property type="evidence" value="ECO:0007669"/>
    <property type="project" value="UniProtKB-SubCell"/>
</dbReference>
<evidence type="ECO:0000256" key="1">
    <source>
        <dbReference type="ARBA" id="ARBA00004123"/>
    </source>
</evidence>
<evidence type="ECO:0000256" key="5">
    <source>
        <dbReference type="ARBA" id="ARBA00023242"/>
    </source>
</evidence>
<dbReference type="EMBL" id="CAJNOJ010000242">
    <property type="protein sequence ID" value="CAF1329030.1"/>
    <property type="molecule type" value="Genomic_DNA"/>
</dbReference>
<feature type="region of interest" description="Disordered" evidence="7">
    <location>
        <begin position="34"/>
        <end position="57"/>
    </location>
</feature>
<feature type="domain" description="PARP catalytic" evidence="8">
    <location>
        <begin position="190"/>
        <end position="369"/>
    </location>
</feature>
<evidence type="ECO:0000313" key="12">
    <source>
        <dbReference type="Proteomes" id="UP000663852"/>
    </source>
</evidence>
<protein>
    <recommendedName>
        <fullName evidence="6">Poly [ADP-ribose] polymerase</fullName>
        <shortName evidence="6">PARP</shortName>
        <ecNumber evidence="6">2.4.2.-</ecNumber>
    </recommendedName>
</protein>
<gene>
    <name evidence="9" type="ORF">EDS130_LOCUS32084</name>
    <name evidence="10" type="ORF">XAT740_LOCUS55633</name>
</gene>
<dbReference type="Gene3D" id="3.90.228.10">
    <property type="match status" value="1"/>
</dbReference>
<dbReference type="GO" id="GO:0005737">
    <property type="term" value="C:cytoplasm"/>
    <property type="evidence" value="ECO:0007669"/>
    <property type="project" value="TreeGrafter"/>
</dbReference>
<comment type="caution">
    <text evidence="9">The sequence shown here is derived from an EMBL/GenBank/DDBJ whole genome shotgun (WGS) entry which is preliminary data.</text>
</comment>
<proteinExistence type="predicted"/>
<keyword evidence="5" id="KW-0539">Nucleus</keyword>
<dbReference type="SUPFAM" id="SSF56399">
    <property type="entry name" value="ADP-ribosylation"/>
    <property type="match status" value="1"/>
</dbReference>
<dbReference type="PANTHER" id="PTHR14453">
    <property type="entry name" value="PARP/ZINC FINGER CCCH TYPE DOMAIN CONTAINING PROTEIN"/>
    <property type="match status" value="1"/>
</dbReference>
<organism evidence="9 12">
    <name type="scientific">Adineta ricciae</name>
    <name type="common">Rotifer</name>
    <dbReference type="NCBI Taxonomy" id="249248"/>
    <lineage>
        <taxon>Eukaryota</taxon>
        <taxon>Metazoa</taxon>
        <taxon>Spiralia</taxon>
        <taxon>Gnathifera</taxon>
        <taxon>Rotifera</taxon>
        <taxon>Eurotatoria</taxon>
        <taxon>Bdelloidea</taxon>
        <taxon>Adinetida</taxon>
        <taxon>Adinetidae</taxon>
        <taxon>Adineta</taxon>
    </lineage>
</organism>
<dbReference type="EMBL" id="CAJNOR010010506">
    <property type="protein sequence ID" value="CAF1654434.1"/>
    <property type="molecule type" value="Genomic_DNA"/>
</dbReference>
<comment type="subcellular location">
    <subcellularLocation>
        <location evidence="1">Nucleus</location>
    </subcellularLocation>
</comment>
<keyword evidence="2 6" id="KW-0328">Glycosyltransferase</keyword>
<evidence type="ECO:0000313" key="9">
    <source>
        <dbReference type="EMBL" id="CAF1329030.1"/>
    </source>
</evidence>
<sequence length="369" mass="42839">MATTAIEMTVPCEYCDSQISLDNYIAHTKKCSSNVKSHDRNTPKRAANEKPDTNESSCGYCDAHVDARYFEEHTEQCALRYKQERDEVQNYESEESIIIPCEYCEAPVKAENWEWHVEKCAEAEKRRLEKMSEKLSLKVSNERISCKYCGHHYRAQIFEEHQKKCRREKLEAAILKRHAEVQIMENLVTIPEHWDESSTQNLTRYVLDPVSDEYQAIATNFHKTLPTSKINQIERIQNRRWFRQYEAHKDHFIERYGKSTEQWLFHGCRRSEAADAIIKDCFNRSHAVNCAAGQGIYFAVQSYTSHRYTSPDANGLRYMFMARVLVGKTTAGNPSTRVCPPGFDTTGARGVYVTYHDAQAYGQYLITYT</sequence>
<dbReference type="Proteomes" id="UP000663828">
    <property type="component" value="Unassembled WGS sequence"/>
</dbReference>
<dbReference type="InterPro" id="IPR012317">
    <property type="entry name" value="Poly(ADP-ribose)pol_cat_dom"/>
</dbReference>
<evidence type="ECO:0000256" key="7">
    <source>
        <dbReference type="SAM" id="MobiDB-lite"/>
    </source>
</evidence>
<dbReference type="GO" id="GO:0003714">
    <property type="term" value="F:transcription corepressor activity"/>
    <property type="evidence" value="ECO:0007669"/>
    <property type="project" value="TreeGrafter"/>
</dbReference>
<dbReference type="PANTHER" id="PTHR14453:SF67">
    <property type="entry name" value="POLY [ADP-RIBOSE] POLYMERASE"/>
    <property type="match status" value="1"/>
</dbReference>
<dbReference type="InterPro" id="IPR052056">
    <property type="entry name" value="Mono-ARTD/PARP"/>
</dbReference>
<dbReference type="EC" id="2.4.2.-" evidence="6"/>
<name>A0A815FP60_ADIRI</name>
<dbReference type="GO" id="GO:0003950">
    <property type="term" value="F:NAD+ poly-ADP-ribosyltransferase activity"/>
    <property type="evidence" value="ECO:0007669"/>
    <property type="project" value="UniProtKB-UniRule"/>
</dbReference>
<evidence type="ECO:0000256" key="2">
    <source>
        <dbReference type="ARBA" id="ARBA00022676"/>
    </source>
</evidence>
<keyword evidence="11" id="KW-1185">Reference proteome</keyword>
<dbReference type="AlphaFoldDB" id="A0A815FP60"/>
<evidence type="ECO:0000256" key="3">
    <source>
        <dbReference type="ARBA" id="ARBA00022679"/>
    </source>
</evidence>
<evidence type="ECO:0000313" key="10">
    <source>
        <dbReference type="EMBL" id="CAF1654434.1"/>
    </source>
</evidence>
<dbReference type="PROSITE" id="PS51059">
    <property type="entry name" value="PARP_CATALYTIC"/>
    <property type="match status" value="1"/>
</dbReference>
<feature type="compositionally biased region" description="Basic and acidic residues" evidence="7">
    <location>
        <begin position="36"/>
        <end position="53"/>
    </location>
</feature>
<evidence type="ECO:0000313" key="11">
    <source>
        <dbReference type="Proteomes" id="UP000663828"/>
    </source>
</evidence>